<comment type="pathway">
    <text evidence="2">Amino-acid biosynthesis; L-tryptophan biosynthesis; L-tryptophan from chorismate: step 4/5.</text>
</comment>
<gene>
    <name evidence="10" type="ORF">Amon01_000548600</name>
</gene>
<evidence type="ECO:0000256" key="1">
    <source>
        <dbReference type="ARBA" id="ARBA00001633"/>
    </source>
</evidence>
<dbReference type="GO" id="GO:0004640">
    <property type="term" value="F:phosphoribosylanthranilate isomerase activity"/>
    <property type="evidence" value="ECO:0007669"/>
    <property type="project" value="TreeGrafter"/>
</dbReference>
<evidence type="ECO:0000256" key="2">
    <source>
        <dbReference type="ARBA" id="ARBA00004696"/>
    </source>
</evidence>
<dbReference type="PANTHER" id="PTHR22854:SF2">
    <property type="entry name" value="INDOLE-3-GLYCEROL-PHOSPHATE SYNTHASE"/>
    <property type="match status" value="1"/>
</dbReference>
<reference evidence="10" key="1">
    <citation type="submission" date="2023-04" db="EMBL/GenBank/DDBJ databases">
        <title>Ambrosiozyma monospora NBRC 1965.</title>
        <authorList>
            <person name="Ichikawa N."/>
            <person name="Sato H."/>
            <person name="Tonouchi N."/>
        </authorList>
    </citation>
    <scope>NUCLEOTIDE SEQUENCE</scope>
    <source>
        <strain evidence="10">NBRC 1965</strain>
    </source>
</reference>
<dbReference type="OrthoDB" id="524799at2759"/>
<dbReference type="PANTHER" id="PTHR22854">
    <property type="entry name" value="TRYPTOPHAN BIOSYNTHESIS PROTEIN"/>
    <property type="match status" value="1"/>
</dbReference>
<dbReference type="InterPro" id="IPR013785">
    <property type="entry name" value="Aldolase_TIM"/>
</dbReference>
<dbReference type="InterPro" id="IPR045186">
    <property type="entry name" value="Indole-3-glycerol_P_synth"/>
</dbReference>
<evidence type="ECO:0000256" key="3">
    <source>
        <dbReference type="ARBA" id="ARBA00012362"/>
    </source>
</evidence>
<keyword evidence="6" id="KW-0822">Tryptophan biosynthesis</keyword>
<name>A0A9W7DI55_AMBMO</name>
<evidence type="ECO:0000259" key="9">
    <source>
        <dbReference type="Pfam" id="PF00218"/>
    </source>
</evidence>
<dbReference type="Gene3D" id="3.20.20.70">
    <property type="entry name" value="Aldolase class I"/>
    <property type="match status" value="1"/>
</dbReference>
<dbReference type="GO" id="GO:0000162">
    <property type="term" value="P:L-tryptophan biosynthetic process"/>
    <property type="evidence" value="ECO:0007669"/>
    <property type="project" value="UniProtKB-KW"/>
</dbReference>
<organism evidence="10 11">
    <name type="scientific">Ambrosiozyma monospora</name>
    <name type="common">Yeast</name>
    <name type="synonym">Endomycopsis monosporus</name>
    <dbReference type="NCBI Taxonomy" id="43982"/>
    <lineage>
        <taxon>Eukaryota</taxon>
        <taxon>Fungi</taxon>
        <taxon>Dikarya</taxon>
        <taxon>Ascomycota</taxon>
        <taxon>Saccharomycotina</taxon>
        <taxon>Pichiomycetes</taxon>
        <taxon>Pichiales</taxon>
        <taxon>Pichiaceae</taxon>
        <taxon>Ambrosiozyma</taxon>
    </lineage>
</organism>
<accession>A0A9W7DI55</accession>
<dbReference type="InterPro" id="IPR011060">
    <property type="entry name" value="RibuloseP-bd_barrel"/>
</dbReference>
<dbReference type="SUPFAM" id="SSF51366">
    <property type="entry name" value="Ribulose-phoshate binding barrel"/>
    <property type="match status" value="1"/>
</dbReference>
<sequence length="120" mass="13345">MLEFEQLLQLFKYAKSLGMEPLVEVNNSEELQKAVKIGSKVIGVNNRNLHDFNVDLNTTSKLNELVPKDQGIILLALSGISSKEDVKTYKDSGVYGFLIGEALMRKGEKVGEFIDELLSV</sequence>
<dbReference type="Pfam" id="PF00218">
    <property type="entry name" value="IGPS"/>
    <property type="match status" value="1"/>
</dbReference>
<keyword evidence="11" id="KW-1185">Reference proteome</keyword>
<keyword evidence="7" id="KW-0057">Aromatic amino acid biosynthesis</keyword>
<dbReference type="Proteomes" id="UP001165063">
    <property type="component" value="Unassembled WGS sequence"/>
</dbReference>
<keyword evidence="4" id="KW-0028">Amino-acid biosynthesis</keyword>
<keyword evidence="8" id="KW-0456">Lyase</keyword>
<evidence type="ECO:0000256" key="4">
    <source>
        <dbReference type="ARBA" id="ARBA00022605"/>
    </source>
</evidence>
<keyword evidence="5" id="KW-0210">Decarboxylase</keyword>
<evidence type="ECO:0000256" key="7">
    <source>
        <dbReference type="ARBA" id="ARBA00023141"/>
    </source>
</evidence>
<proteinExistence type="predicted"/>
<dbReference type="EMBL" id="BSXU01003053">
    <property type="protein sequence ID" value="GMG39618.1"/>
    <property type="molecule type" value="Genomic_DNA"/>
</dbReference>
<dbReference type="GO" id="GO:0004425">
    <property type="term" value="F:indole-3-glycerol-phosphate synthase activity"/>
    <property type="evidence" value="ECO:0007669"/>
    <property type="project" value="UniProtKB-EC"/>
</dbReference>
<evidence type="ECO:0000313" key="10">
    <source>
        <dbReference type="EMBL" id="GMG39618.1"/>
    </source>
</evidence>
<evidence type="ECO:0000256" key="5">
    <source>
        <dbReference type="ARBA" id="ARBA00022793"/>
    </source>
</evidence>
<evidence type="ECO:0000256" key="8">
    <source>
        <dbReference type="ARBA" id="ARBA00023239"/>
    </source>
</evidence>
<dbReference type="AlphaFoldDB" id="A0A9W7DI55"/>
<comment type="catalytic activity">
    <reaction evidence="1">
        <text>1-(2-carboxyphenylamino)-1-deoxy-D-ribulose 5-phosphate + H(+) = (1S,2R)-1-C-(indol-3-yl)glycerol 3-phosphate + CO2 + H2O</text>
        <dbReference type="Rhea" id="RHEA:23476"/>
        <dbReference type="ChEBI" id="CHEBI:15377"/>
        <dbReference type="ChEBI" id="CHEBI:15378"/>
        <dbReference type="ChEBI" id="CHEBI:16526"/>
        <dbReference type="ChEBI" id="CHEBI:58613"/>
        <dbReference type="ChEBI" id="CHEBI:58866"/>
        <dbReference type="EC" id="4.1.1.48"/>
    </reaction>
</comment>
<evidence type="ECO:0000313" key="11">
    <source>
        <dbReference type="Proteomes" id="UP001165063"/>
    </source>
</evidence>
<evidence type="ECO:0000256" key="6">
    <source>
        <dbReference type="ARBA" id="ARBA00022822"/>
    </source>
</evidence>
<feature type="domain" description="Indole-3-glycerol phosphate synthase" evidence="9">
    <location>
        <begin position="1"/>
        <end position="108"/>
    </location>
</feature>
<protein>
    <recommendedName>
        <fullName evidence="3">indole-3-glycerol-phosphate synthase</fullName>
        <ecNumber evidence="3">4.1.1.48</ecNumber>
    </recommendedName>
</protein>
<dbReference type="EC" id="4.1.1.48" evidence="3"/>
<dbReference type="InterPro" id="IPR013798">
    <property type="entry name" value="Indole-3-glycerol_P_synth_dom"/>
</dbReference>
<comment type="caution">
    <text evidence="10">The sequence shown here is derived from an EMBL/GenBank/DDBJ whole genome shotgun (WGS) entry which is preliminary data.</text>
</comment>